<protein>
    <recommendedName>
        <fullName evidence="1">HEAT repeat-containing protein 1</fullName>
    </recommendedName>
</protein>
<keyword evidence="2" id="KW-0175">Coiled coil</keyword>
<accession>F0VMY1</accession>
<dbReference type="GeneID" id="13446792"/>
<name>F0VMY1_NEOCL</name>
<keyword evidence="1" id="KW-0539">Nucleus</keyword>
<keyword evidence="1" id="KW-0690">Ribosome biogenesis</keyword>
<evidence type="ECO:0000256" key="2">
    <source>
        <dbReference type="SAM" id="Coils"/>
    </source>
</evidence>
<evidence type="ECO:0000313" key="7">
    <source>
        <dbReference type="Proteomes" id="UP000007494"/>
    </source>
</evidence>
<evidence type="ECO:0000313" key="6">
    <source>
        <dbReference type="EMBL" id="CEL69801.1"/>
    </source>
</evidence>
<dbReference type="GO" id="GO:0030686">
    <property type="term" value="C:90S preribosome"/>
    <property type="evidence" value="ECO:0007669"/>
    <property type="project" value="TreeGrafter"/>
</dbReference>
<evidence type="ECO:0000256" key="1">
    <source>
        <dbReference type="RuleBase" id="RU367065"/>
    </source>
</evidence>
<dbReference type="eggNOG" id="KOG1837">
    <property type="taxonomic scope" value="Eukaryota"/>
</dbReference>
<reference evidence="5" key="1">
    <citation type="submission" date="2011-02" db="EMBL/GenBank/DDBJ databases">
        <authorList>
            <person name="Aslett M."/>
        </authorList>
    </citation>
    <scope>NUCLEOTIDE SEQUENCE</scope>
    <source>
        <strain evidence="5">Liverpool</strain>
    </source>
</reference>
<dbReference type="GO" id="GO:0034455">
    <property type="term" value="C:t-UTP complex"/>
    <property type="evidence" value="ECO:0007669"/>
    <property type="project" value="TreeGrafter"/>
</dbReference>
<feature type="region of interest" description="Disordered" evidence="3">
    <location>
        <begin position="2311"/>
        <end position="2367"/>
    </location>
</feature>
<feature type="compositionally biased region" description="Basic and acidic residues" evidence="3">
    <location>
        <begin position="2333"/>
        <end position="2344"/>
    </location>
</feature>
<feature type="compositionally biased region" description="Acidic residues" evidence="3">
    <location>
        <begin position="3497"/>
        <end position="3512"/>
    </location>
</feature>
<feature type="region of interest" description="Disordered" evidence="3">
    <location>
        <begin position="681"/>
        <end position="701"/>
    </location>
</feature>
<feature type="region of interest" description="Disordered" evidence="3">
    <location>
        <begin position="2034"/>
        <end position="2063"/>
    </location>
</feature>
<feature type="compositionally biased region" description="Basic and acidic residues" evidence="3">
    <location>
        <begin position="692"/>
        <end position="701"/>
    </location>
</feature>
<feature type="compositionally biased region" description="Basic and acidic residues" evidence="3">
    <location>
        <begin position="1942"/>
        <end position="1968"/>
    </location>
</feature>
<feature type="region of interest" description="Disordered" evidence="3">
    <location>
        <begin position="1991"/>
        <end position="2014"/>
    </location>
</feature>
<dbReference type="PANTHER" id="PTHR13457">
    <property type="entry name" value="BAP28"/>
    <property type="match status" value="1"/>
</dbReference>
<evidence type="ECO:0000313" key="5">
    <source>
        <dbReference type="EMBL" id="CBZ55077.1"/>
    </source>
</evidence>
<feature type="region of interest" description="Disordered" evidence="3">
    <location>
        <begin position="2664"/>
        <end position="2704"/>
    </location>
</feature>
<sequence>MVSELQRQLALHRQALGVGSSSASASSSSRRQHAAPSLLFDPRKAASIDIATLRDVALTSLQSLSRREPLVEVLEPFFALSSSEHGQASSPHSRDFMTADQARVLDRRVALCCDLLGPFFLLQDAQYLLEYLLRQYAIHQHNQDALLALALPYHNYPIFVRLVRLLTIPPHSPWIFLERMRASGAPLQSRDFVKVILASPFLLQFLVDTVARVSSPLSPARLKDAGLSPLPSHLQDGKAARDLGNDEILLLPASRLPAQNTSLLSFFTLLVSDSIAAAPSLAAVRSLTPCLLPFLLSTLRPTSAVRTPELHASGVAILTHIAARATLDPAILVAAMQQLTQTLLLSTEDGLARLSASKENEIFSLLVLLADKQNLALQGTLPGAVTRRLTKWRRLAAAMEELLSVRQLNCAPFLRAFFKSLLSFFLSSSSHQSAESASFSPLQERLLSTAEALCAACVAAPASRARLGPPSLFSLSSLSQTQEASPSLIVIALTLFDSFRRAGQHALQLASEREEGEQQENARKVSASTSSTTLYSCVEKEHALFFKAVSRLLLRIDAANPLSLPKALTFFSRATEQEKRTEKSADARPAGHSSCEDIVLLLSHVFDGLPSLGCPLYTPKLHEEGSSGDGRRLSQGRDASGDTRVEGLSLFSALMASEAELRREGVRTALACFRRQEARKTSLNATQSDGEDASRDEQEKGTERGILLVELLLDRLQDEDPSLVVEAARGTTTLGHVLSPFVCLHRTTSVLLADLASLLPSPLAATGRALVLAAFFPGGSSAEEAGKGASANARQNGGASQCFAAAVLLVPRLRALAPALLRACAELLKQEAEKEETEDEREKFAGAVLASHLLPVALALAWGTSRPDAAHGEEEERTEEAQDREAQETEGEAGRPSALRSKRKAFGELRAGALDVLNAMQMRLERGNTSNNKEEKEQFGMAATQERLASSAAFHALVQHALLPLPSPPAASSSTSSSLRRMQSSLVAEAFLEQERRKRAERSQDAENEGSTSVTCMYTTAALLEISGATIVPSASSSAASSSAAVPLWMFHLVHLCEFLQRRLSAAPDAAESRQASSSQDASKTRPETRGVASSSSLSSSQGAAAPSFPRDARRAVKAVADGVAVFLQSRVARKGEETREKKKKQRDKTDRASGAREESADGAHAEDDTSDLHEVFAPLCNFFGFGEQDEPEAERERLERRLRGRILLLALSDLALFSRVVQSFLSSFQGQTLLLLAHLSQLLSRVSLARGLSSGAAQEVGIAANAETQKREEFVLTGGRECANWFGAAAIHAQASCLFPSSSCVSSGLWGPAEECELLAFSSLRQQIEVNLVDLSRALLAQAARLGDLQRTRRSKSEQKKGETVERKADTQDGEKGRHKAGGAERRIDAACVGILVLPLWLSVHDRAEGREVRDAVKLLLEELSSLLSSSEVSAASAPGRDGSAAHHGVTESRLKLWWRRLAHLGLVRRMRGGEGRPADGEERNPKMHLFLQTVLQAAPRSCLEFLSLFLSGFSSASSALLGSLPSRTSISGTGGPEGRATLEHVVFGSTVATASDSVAAFLCFALACLVQEGREQKAFARLLLHGAPSRLLSALLPALEEEVDAFVAEFHAPEASFEIHSAESRSPSFQSARSSPASPTAFSVASPLAVSPRGSWPQLSLCSKPSFFSPVIRLACQLLNKLGDPAVSLGSAALLGSGAASWKSGESLRPSRISPACATSLVCDILLPFLRSLSSPVLATSLRAFYLRPSESPSSAEPLVLGPSLSLARVSEVAQAAETLIDGVFASGILLQISEDLCLKLVLSVLRLASTAPQLATRLRLQDAEAFEGAAGPAGTGPEETGAGGTPEPEARPRSETLIPLSTLVRLVQAIGTLEGEATDEAEKADSRATQGGQAESACMRICARDALLADFVESQLQARSSLETETARRAAPHRKDAKSRRELASFSERKDQGDRDARESAEERRLARCSLGKVEEVLKSHLASAVRSEGCGAPSARSASEREGMETEHRATRRTLESLLSVCAAASSAAASRMDTGGKKSKKISRQGSEAPSRGDGSPSCLLVHEETLRGLAAVSRLLAQACATGGGQVKAGEARRGASSLVTPVLLAALLRSCASACDTAAGAQRRAVAELPAASLHRAVSGLLHALGSLLARAGLLNPRLVAAPLVLSGLRSYLPSLFAALNSLLSVGEKTRDSAAKSSEETPSEKAAERRAEEERRRNLVTKHVLGLVQMVVEPLCVAAFGECAKEEEKDCDEQRGRSERTQSQAAVADVVVAFGAVLGREALVGGCLTVLVKWETAFLKRRREANAGADDEEASTADEEEEDETGNAKRSDARQEGGESDEDEVLLNKKARKERRKNMRSGWGTRRALLERLKEMLAAHAGTAGKSCYGHQLLALAQLATGAVALQCEARGRLLPKASREKQLKTIEEEKEKGRDEGARATTEAVGGRPARNLPSCAVGRVTCMHEGLCDQKRQQELSSVYSSFFGSRGSTAEGRNTAEVYCRAASTAVLLVYEHLKKEGLPNLQRVAGLSLSAFALDGEGEEEAQSIQELVEALLSVKILAERRWLSGTASAKKRRELEDGASEEETELGRVFDEEAILKQRAELLLESVIRALSPLVGCMRIALGCLGVQHAFFQSTESLDELRSRFAEERAKARTTTGGVCSRPSHPAVPSRRSSLTESEDEEETQSEHSTPSIHLLLPSFPSALFPSRPSSLCPASRLLLADEAAHAAAEAVAEGGRFARSSAPSTSADFVFFSLLFRGLAGQLESCLGAGEAGPPVDGAKTRGDEGHKGTEDRLWRTLFASSSWTEASLTAPYALLLSILAKRLLEPAARSSSSSLPVTAAGVAAWQFATRLSRLAGGYLPEAFRDGALPPLLLTLKKASGNIPSQLALPSSVGRANLRSLVALATAATRCLLALALTSHGREGETRGAGMGQKTSRSLHAAALFLADFNAIFARLSLLLRKLLPSLLEVASQESAETAAGPRRSQDIFNRLLFVRDPRISELAICLLAALLGLLQRVGTDFFLPHASTLLHTTLLNPLLASALSCDARDASEAGEGRRGVFSPSDSSLAAFSATDSHGATDRDRRVAFECLRRLAAPRISCDASLQFYLVDASVELPCVRRLASEVLEHCARQSSAFGFSSSLFGGKREKAWRRLGPKSSPQGLAETRESALWRERPVVDTLLSALAAELGTSMRLQGSITLLLPSLHSVFAKSKAVTGAGQKKRAEKVSKASSETQAEDARVGFFSVRGLQDFQASRTIEILGTVIGAQPQARADAKRPVLTKLMVHLVHLCLSRAEESSARPLAVVCAGGDGKGSTGKEAVAARMQRAECLAELIYGGQVQNVHRQLLWGSDNAGDDRELFLNDLPEDEEEVPELSETGGKKSTKRRRDEGDASGAFVGEDAGDEASSVSLVHTLEQSARLLPPAAFAPSYLHRVEAALYCAFRSWSQKLSMQQLQAFLSSLLRSLRGPKRALLQPGADGEPSEASEESDSADEFDVVSKKRKRKAEKKRTDGTESLATAPASFSVREICGARLLVLFYTAAIRDFGSVGGVEALLEDLLADFQSALAACRDQALALVDPGLKDSGEKRERSASGSRGRVLESSATWFWFELGMPILLALVASLRSWKKDLSGALPPSLFERLLTCALDAADILAVLPRLPLPGYSRENDRLGLAADKRGERETQRTRAQTQRLSKLWFCALRSLVTGLFEHAFGDKMRVEELNLSLLEKVRSCGKANVHFAAARIYLHLWKRLGVAMVDTLNDSLQTLVELLESADDEVEMATREWVKAIENLTGESLDDKLKA</sequence>
<dbReference type="InterPro" id="IPR040191">
    <property type="entry name" value="UTP10"/>
</dbReference>
<reference evidence="5" key="2">
    <citation type="submission" date="2011-03" db="EMBL/GenBank/DDBJ databases">
        <title>Comparative genomics and transcriptomics of Neospora caninum and Toxoplasma gondii.</title>
        <authorList>
            <person name="Reid A.J."/>
            <person name="Sohal A."/>
            <person name="Harris D."/>
            <person name="Quail M."/>
            <person name="Sanders M."/>
            <person name="Berriman M."/>
            <person name="Wastling J.M."/>
            <person name="Pain A."/>
        </authorList>
    </citation>
    <scope>NUCLEOTIDE SEQUENCE</scope>
    <source>
        <strain evidence="5">Liverpool</strain>
    </source>
</reference>
<gene>
    <name evidence="6" type="ORF">BN1204_055020</name>
    <name evidence="5" type="ORF">NCLIV_055020</name>
</gene>
<feature type="region of interest" description="Disordered" evidence="3">
    <location>
        <begin position="3381"/>
        <end position="3416"/>
    </location>
</feature>
<dbReference type="InParanoid" id="F0VMY1"/>
<dbReference type="InterPro" id="IPR022125">
    <property type="entry name" value="U3snoRNP10_N"/>
</dbReference>
<feature type="region of interest" description="Disordered" evidence="3">
    <location>
        <begin position="1070"/>
        <end position="1110"/>
    </location>
</feature>
<feature type="region of interest" description="Disordered" evidence="3">
    <location>
        <begin position="3489"/>
        <end position="3530"/>
    </location>
</feature>
<feature type="compositionally biased region" description="Acidic residues" evidence="3">
    <location>
        <begin position="2316"/>
        <end position="2332"/>
    </location>
</feature>
<dbReference type="PANTHER" id="PTHR13457:SF1">
    <property type="entry name" value="HEAT REPEAT-CONTAINING PROTEIN 1"/>
    <property type="match status" value="1"/>
</dbReference>
<keyword evidence="7" id="KW-1185">Reference proteome</keyword>
<feature type="coiled-coil region" evidence="2">
    <location>
        <begin position="820"/>
        <end position="847"/>
    </location>
</feature>
<dbReference type="OrthoDB" id="432468at2759"/>
<dbReference type="OMA" id="GKANVHF"/>
<feature type="compositionally biased region" description="Basic and acidic residues" evidence="3">
    <location>
        <begin position="2435"/>
        <end position="2446"/>
    </location>
</feature>
<feature type="region of interest" description="Disordered" evidence="3">
    <location>
        <begin position="2435"/>
        <end position="2454"/>
    </location>
</feature>
<feature type="compositionally biased region" description="Low complexity" evidence="3">
    <location>
        <begin position="1093"/>
        <end position="1108"/>
    </location>
</feature>
<keyword evidence="1" id="KW-0687">Ribonucleoprotein</keyword>
<feature type="region of interest" description="Disordered" evidence="3">
    <location>
        <begin position="866"/>
        <end position="901"/>
    </location>
</feature>
<feature type="compositionally biased region" description="Low complexity" evidence="3">
    <location>
        <begin position="1831"/>
        <end position="1843"/>
    </location>
</feature>
<dbReference type="InterPro" id="IPR016024">
    <property type="entry name" value="ARM-type_fold"/>
</dbReference>
<dbReference type="EMBL" id="FR823392">
    <property type="protein sequence ID" value="CBZ55077.1"/>
    <property type="molecule type" value="Genomic_DNA"/>
</dbReference>
<reference evidence="7" key="3">
    <citation type="journal article" date="2012" name="PLoS Pathog.">
        <title>Comparative genomics of the apicomplexan parasites Toxoplasma gondii and Neospora caninum: Coccidia differing in host range and transmission strategy.</title>
        <authorList>
            <person name="Reid A.J."/>
            <person name="Vermont S.J."/>
            <person name="Cotton J.A."/>
            <person name="Harris D."/>
            <person name="Hill-Cawthorne G.A."/>
            <person name="Konen-Waisman S."/>
            <person name="Latham S.M."/>
            <person name="Mourier T."/>
            <person name="Norton R."/>
            <person name="Quail M.A."/>
            <person name="Sanders M."/>
            <person name="Shanmugam D."/>
            <person name="Sohal A."/>
            <person name="Wasmuth J.D."/>
            <person name="Brunk B."/>
            <person name="Grigg M.E."/>
            <person name="Howard J.C."/>
            <person name="Parkinson J."/>
            <person name="Roos D.S."/>
            <person name="Trees A.J."/>
            <person name="Berriman M."/>
            <person name="Pain A."/>
            <person name="Wastling J.M."/>
        </authorList>
    </citation>
    <scope>NUCLEOTIDE SEQUENCE [LARGE SCALE GENOMIC DNA]</scope>
    <source>
        <strain evidence="7">Liverpool</strain>
    </source>
</reference>
<dbReference type="Proteomes" id="UP000007494">
    <property type="component" value="Chromosome XI"/>
</dbReference>
<keyword evidence="1" id="KW-0698">rRNA processing</keyword>
<feature type="region of interest" description="Disordered" evidence="3">
    <location>
        <begin position="1831"/>
        <end position="1859"/>
    </location>
</feature>
<dbReference type="EMBL" id="LN714486">
    <property type="protein sequence ID" value="CEL69801.1"/>
    <property type="molecule type" value="Genomic_DNA"/>
</dbReference>
<dbReference type="RefSeq" id="XP_003885105.1">
    <property type="nucleotide sequence ID" value="XM_003885056.1"/>
</dbReference>
<feature type="region of interest" description="Disordered" evidence="3">
    <location>
        <begin position="1922"/>
        <end position="1968"/>
    </location>
</feature>
<feature type="region of interest" description="Disordered" evidence="3">
    <location>
        <begin position="1135"/>
        <end position="1169"/>
    </location>
</feature>
<feature type="compositionally biased region" description="Acidic residues" evidence="3">
    <location>
        <begin position="3381"/>
        <end position="3390"/>
    </location>
</feature>
<evidence type="ECO:0000259" key="4">
    <source>
        <dbReference type="Pfam" id="PF12397"/>
    </source>
</evidence>
<dbReference type="GO" id="GO:0045943">
    <property type="term" value="P:positive regulation of transcription by RNA polymerase I"/>
    <property type="evidence" value="ECO:0007669"/>
    <property type="project" value="TreeGrafter"/>
</dbReference>
<comment type="function">
    <text evidence="1">Involved in nucleolar processing of pre-18S ribosomal RNA.</text>
</comment>
<evidence type="ECO:0000256" key="3">
    <source>
        <dbReference type="SAM" id="MobiDB-lite"/>
    </source>
</evidence>
<comment type="similarity">
    <text evidence="1">Belongs to the HEATR1/UTP10 family.</text>
</comment>
<proteinExistence type="inferred from homology"/>
<dbReference type="GO" id="GO:0000462">
    <property type="term" value="P:maturation of SSU-rRNA from tricistronic rRNA transcript (SSU-rRNA, 5.8S rRNA, LSU-rRNA)"/>
    <property type="evidence" value="ECO:0007669"/>
    <property type="project" value="TreeGrafter"/>
</dbReference>
<comment type="subcellular location">
    <subcellularLocation>
        <location evidence="1">Nucleus</location>
        <location evidence="1">Nucleolus</location>
    </subcellularLocation>
</comment>
<organism evidence="5 7">
    <name type="scientific">Neospora caninum (strain Liverpool)</name>
    <dbReference type="NCBI Taxonomy" id="572307"/>
    <lineage>
        <taxon>Eukaryota</taxon>
        <taxon>Sar</taxon>
        <taxon>Alveolata</taxon>
        <taxon>Apicomplexa</taxon>
        <taxon>Conoidasida</taxon>
        <taxon>Coccidia</taxon>
        <taxon>Eucoccidiorida</taxon>
        <taxon>Eimeriorina</taxon>
        <taxon>Sarcocystidae</taxon>
        <taxon>Neospora</taxon>
    </lineage>
</organism>
<feature type="region of interest" description="Disordered" evidence="3">
    <location>
        <begin position="1352"/>
        <end position="1384"/>
    </location>
</feature>
<feature type="compositionally biased region" description="Basic residues" evidence="3">
    <location>
        <begin position="2356"/>
        <end position="2366"/>
    </location>
</feature>
<feature type="compositionally biased region" description="Basic and acidic residues" evidence="3">
    <location>
        <begin position="868"/>
        <end position="887"/>
    </location>
</feature>
<dbReference type="Pfam" id="PF12397">
    <property type="entry name" value="U3snoRNP10"/>
    <property type="match status" value="1"/>
</dbReference>
<feature type="compositionally biased region" description="Basic and acidic residues" evidence="3">
    <location>
        <begin position="2002"/>
        <end position="2014"/>
    </location>
</feature>
<dbReference type="GO" id="GO:0032040">
    <property type="term" value="C:small-subunit processome"/>
    <property type="evidence" value="ECO:0007669"/>
    <property type="project" value="TreeGrafter"/>
</dbReference>
<dbReference type="SUPFAM" id="SSF48371">
    <property type="entry name" value="ARM repeat"/>
    <property type="match status" value="1"/>
</dbReference>
<reference evidence="6" key="4">
    <citation type="journal article" date="2015" name="PLoS ONE">
        <title>Comprehensive Evaluation of Toxoplasma gondii VEG and Neospora caninum LIV Genomes with Tachyzoite Stage Transcriptome and Proteome Defines Novel Transcript Features.</title>
        <authorList>
            <person name="Ramaprasad A."/>
            <person name="Mourier T."/>
            <person name="Naeem R."/>
            <person name="Malas T.B."/>
            <person name="Moussa E."/>
            <person name="Panigrahi A."/>
            <person name="Vermont S.J."/>
            <person name="Otto T.D."/>
            <person name="Wastling J."/>
            <person name="Pain A."/>
        </authorList>
    </citation>
    <scope>NUCLEOTIDE SEQUENCE</scope>
    <source>
        <strain evidence="6">Liverpool</strain>
    </source>
</reference>
<dbReference type="VEuPathDB" id="ToxoDB:NCLIV_055020"/>
<feature type="coiled-coil region" evidence="2">
    <location>
        <begin position="3775"/>
        <end position="3802"/>
    </location>
</feature>
<feature type="domain" description="U3 small nucleolar RNA-associated protein 10 N-terminal" evidence="4">
    <location>
        <begin position="290"/>
        <end position="421"/>
    </location>
</feature>
<dbReference type="GO" id="GO:0030515">
    <property type="term" value="F:snoRNA binding"/>
    <property type="evidence" value="ECO:0007669"/>
    <property type="project" value="TreeGrafter"/>
</dbReference>
<feature type="compositionally biased region" description="Basic and acidic residues" evidence="3">
    <location>
        <begin position="1148"/>
        <end position="1169"/>
    </location>
</feature>
<feature type="region of interest" description="Disordered" evidence="3">
    <location>
        <begin position="2198"/>
        <end position="2221"/>
    </location>
</feature>